<dbReference type="Proteomes" id="UP001148629">
    <property type="component" value="Unassembled WGS sequence"/>
</dbReference>
<name>A0ACC1SWL8_9HYPO</name>
<sequence length="374" mass="43078">MAEVSRGVCMICAVQLWEWSPTHNQSPNPYKWREAHVLLSGPTWPCDEKGPRSMTIPDESVIVHNARVFDRGQATLDTGSSVSLQLENLPEQHQNHDPANGHRWYLAMHFACEAMARRAMRAPCSKIRTMGDLWMTVDRRCVKTADDENFLPLYLPKVPENRPGEPTELGLGRYYIPRDAICSTEPVLNDPSQEWWNYDPVNIPHMTEALVSNLERHEASSTTYQQFTNHFNSLPREIKDVITYLLGTGSTSLNCTYLIPQSCWKEALFQIPFLWDIEKDLVEAKDQEAVFGAFEWNWEKLVRQIMSEFPIVGMDDEIDPEAAPLWSYQKVGLTVQPGLTNRRRIWQILTDMYPNDVGMVHFMSDEDVVVDKDY</sequence>
<dbReference type="EMBL" id="JANRMS010000064">
    <property type="protein sequence ID" value="KAJ3547881.1"/>
    <property type="molecule type" value="Genomic_DNA"/>
</dbReference>
<reference evidence="1" key="1">
    <citation type="submission" date="2022-08" db="EMBL/GenBank/DDBJ databases">
        <title>Genome Sequence of Fusarium decemcellulare.</title>
        <authorList>
            <person name="Buettner E."/>
        </authorList>
    </citation>
    <scope>NUCLEOTIDE SEQUENCE</scope>
    <source>
        <strain evidence="1">Babe19</strain>
    </source>
</reference>
<accession>A0ACC1SWL8</accession>
<evidence type="ECO:0000313" key="1">
    <source>
        <dbReference type="EMBL" id="KAJ3547881.1"/>
    </source>
</evidence>
<comment type="caution">
    <text evidence="1">The sequence shown here is derived from an EMBL/GenBank/DDBJ whole genome shotgun (WGS) entry which is preliminary data.</text>
</comment>
<gene>
    <name evidence="1" type="ORF">NM208_g1283</name>
</gene>
<keyword evidence="2" id="KW-1185">Reference proteome</keyword>
<protein>
    <submittedName>
        <fullName evidence="1">Uncharacterized protein</fullName>
    </submittedName>
</protein>
<organism evidence="1 2">
    <name type="scientific">Fusarium decemcellulare</name>
    <dbReference type="NCBI Taxonomy" id="57161"/>
    <lineage>
        <taxon>Eukaryota</taxon>
        <taxon>Fungi</taxon>
        <taxon>Dikarya</taxon>
        <taxon>Ascomycota</taxon>
        <taxon>Pezizomycotina</taxon>
        <taxon>Sordariomycetes</taxon>
        <taxon>Hypocreomycetidae</taxon>
        <taxon>Hypocreales</taxon>
        <taxon>Nectriaceae</taxon>
        <taxon>Fusarium</taxon>
        <taxon>Fusarium decemcellulare species complex</taxon>
    </lineage>
</organism>
<proteinExistence type="predicted"/>
<evidence type="ECO:0000313" key="2">
    <source>
        <dbReference type="Proteomes" id="UP001148629"/>
    </source>
</evidence>